<evidence type="ECO:0000313" key="1">
    <source>
        <dbReference type="EMBL" id="KAJ5071756.1"/>
    </source>
</evidence>
<name>A0A9Q0R9D6_ANAIG</name>
<keyword evidence="2" id="KW-1185">Reference proteome</keyword>
<dbReference type="EMBL" id="JAPDFW010000085">
    <property type="protein sequence ID" value="KAJ5071756.1"/>
    <property type="molecule type" value="Genomic_DNA"/>
</dbReference>
<comment type="caution">
    <text evidence="1">The sequence shown here is derived from an EMBL/GenBank/DDBJ whole genome shotgun (WGS) entry which is preliminary data.</text>
</comment>
<reference evidence="1" key="1">
    <citation type="submission" date="2022-10" db="EMBL/GenBank/DDBJ databases">
        <title>Novel sulphate-reducing endosymbionts in the free-living metamonad Anaeramoeba.</title>
        <authorList>
            <person name="Jerlstrom-Hultqvist J."/>
            <person name="Cepicka I."/>
            <person name="Gallot-Lavallee L."/>
            <person name="Salas-Leiva D."/>
            <person name="Curtis B.A."/>
            <person name="Zahonova K."/>
            <person name="Pipaliya S."/>
            <person name="Dacks J."/>
            <person name="Roger A.J."/>
        </authorList>
    </citation>
    <scope>NUCLEOTIDE SEQUENCE</scope>
    <source>
        <strain evidence="1">BMAN</strain>
    </source>
</reference>
<dbReference type="OrthoDB" id="10260545at2759"/>
<gene>
    <name evidence="1" type="ORF">M0811_09916</name>
</gene>
<proteinExistence type="predicted"/>
<organism evidence="1 2">
    <name type="scientific">Anaeramoeba ignava</name>
    <name type="common">Anaerobic marine amoeba</name>
    <dbReference type="NCBI Taxonomy" id="1746090"/>
    <lineage>
        <taxon>Eukaryota</taxon>
        <taxon>Metamonada</taxon>
        <taxon>Anaeramoebidae</taxon>
        <taxon>Anaeramoeba</taxon>
    </lineage>
</organism>
<protein>
    <submittedName>
        <fullName evidence="1">Uncharacterized protein</fullName>
    </submittedName>
</protein>
<dbReference type="AlphaFoldDB" id="A0A9Q0R9D6"/>
<dbReference type="Proteomes" id="UP001149090">
    <property type="component" value="Unassembled WGS sequence"/>
</dbReference>
<accession>A0A9Q0R9D6</accession>
<evidence type="ECO:0000313" key="2">
    <source>
        <dbReference type="Proteomes" id="UP001149090"/>
    </source>
</evidence>
<sequence length="299" mass="34091">MKDKIETEIKIRIFLAILITEQEQVTRAESMKAVQETIKTTEERFILDQQQLQSIPVLDVKKDLPSLRNPPPNHKTPINSLEKCEAFIHNGFLLFHPQNSSSLIRNFISDKKQFNNPSIHVNTFYALKTQSKTDLSDGALRMKNTPNAGGTSVISEYMSFEVLKLAFDAKLLSTETEIRYYPEGKITDYVASINKVNIGVSVTRAMKFPIDRDFDENDAKRLLEKKLYGVICSTRNAQFPKFKRQILHIWSVNKKATDVLLSVYNNNISNDLKSNTIVIITTADGKKAQSIFWEVSNTN</sequence>